<feature type="transmembrane region" description="Helical" evidence="1">
    <location>
        <begin position="121"/>
        <end position="141"/>
    </location>
</feature>
<keyword evidence="1" id="KW-0812">Transmembrane</keyword>
<feature type="transmembrane region" description="Helical" evidence="1">
    <location>
        <begin position="147"/>
        <end position="166"/>
    </location>
</feature>
<dbReference type="AlphaFoldDB" id="A0A5J4SGP8"/>
<reference evidence="3" key="1">
    <citation type="submission" date="2019-03" db="EMBL/GenBank/DDBJ databases">
        <title>Single cell metagenomics reveals metabolic interactions within the superorganism composed of flagellate Streblomastix strix and complex community of Bacteroidetes bacteria on its surface.</title>
        <authorList>
            <person name="Treitli S.C."/>
            <person name="Kolisko M."/>
            <person name="Husnik F."/>
            <person name="Keeling P."/>
            <person name="Hampl V."/>
        </authorList>
    </citation>
    <scope>NUCLEOTIDE SEQUENCE</scope>
    <source>
        <strain evidence="3">STM</strain>
    </source>
</reference>
<evidence type="ECO:0000259" key="2">
    <source>
        <dbReference type="PROSITE" id="PS50850"/>
    </source>
</evidence>
<dbReference type="GO" id="GO:0022857">
    <property type="term" value="F:transmembrane transporter activity"/>
    <property type="evidence" value="ECO:0007669"/>
    <property type="project" value="InterPro"/>
</dbReference>
<feature type="transmembrane region" description="Helical" evidence="1">
    <location>
        <begin position="20"/>
        <end position="44"/>
    </location>
</feature>
<proteinExistence type="predicted"/>
<dbReference type="InterPro" id="IPR052714">
    <property type="entry name" value="MFS_Exporter"/>
</dbReference>
<accession>A0A5J4SGP8</accession>
<keyword evidence="1" id="KW-0472">Membrane</keyword>
<dbReference type="PROSITE" id="PS50850">
    <property type="entry name" value="MFS"/>
    <property type="match status" value="1"/>
</dbReference>
<feature type="transmembrane region" description="Helical" evidence="1">
    <location>
        <begin position="81"/>
        <end position="109"/>
    </location>
</feature>
<gene>
    <name evidence="3" type="ORF">EZS27_007461</name>
</gene>
<feature type="transmembrane region" description="Helical" evidence="1">
    <location>
        <begin position="342"/>
        <end position="366"/>
    </location>
</feature>
<dbReference type="PANTHER" id="PTHR23531:SF1">
    <property type="entry name" value="QUINOLENE RESISTANCE PROTEIN NORA"/>
    <property type="match status" value="1"/>
</dbReference>
<sequence length="375" mass="41985">MYLSWYVLFPVLLPVMTERLGLYPFLGGVICLLFIGAMLVMGPFYGYLLDTYRRKYMYMLVLIVMTSIVFSYGIINNEAELWLLCLAQGMAFGVGAMGIVTLGIDLTVSTKRSISCAAFNWWARFGMFGGVVLGTVLYLQYNFETVILVSAVLKMVGVFVILTIHVPFRAPTGVKVCSLDRFFLPRGWLSVLNLVFVAFVPGLFIISSMSNVRVYDFMGYEIAVPYFVMAGTGFLLSVLFMRFIRKKEDVVYIPAIAGLLLVFMAMLLLAFFVNDIVWFVSFTLLGVGLGFIAPAFLTMFVMLSKHCERGTGNVTHLLGWEIGILLGIGTSCYLVANGLQWMILDVGLFFSALASFLFFSATYPYFKKKRIRAKA</sequence>
<keyword evidence="1" id="KW-1133">Transmembrane helix</keyword>
<dbReference type="Pfam" id="PF07690">
    <property type="entry name" value="MFS_1"/>
    <property type="match status" value="1"/>
</dbReference>
<feature type="transmembrane region" description="Helical" evidence="1">
    <location>
        <begin position="278"/>
        <end position="303"/>
    </location>
</feature>
<dbReference type="InterPro" id="IPR036259">
    <property type="entry name" value="MFS_trans_sf"/>
</dbReference>
<name>A0A5J4SGP8_9ZZZZ</name>
<evidence type="ECO:0000313" key="3">
    <source>
        <dbReference type="EMBL" id="KAA6344952.1"/>
    </source>
</evidence>
<dbReference type="SUPFAM" id="SSF103473">
    <property type="entry name" value="MFS general substrate transporter"/>
    <property type="match status" value="1"/>
</dbReference>
<feature type="transmembrane region" description="Helical" evidence="1">
    <location>
        <begin position="315"/>
        <end position="336"/>
    </location>
</feature>
<comment type="caution">
    <text evidence="3">The sequence shown here is derived from an EMBL/GenBank/DDBJ whole genome shotgun (WGS) entry which is preliminary data.</text>
</comment>
<feature type="transmembrane region" description="Helical" evidence="1">
    <location>
        <begin position="226"/>
        <end position="244"/>
    </location>
</feature>
<feature type="transmembrane region" description="Helical" evidence="1">
    <location>
        <begin position="251"/>
        <end position="272"/>
    </location>
</feature>
<dbReference type="PANTHER" id="PTHR23531">
    <property type="entry name" value="QUINOLENE RESISTANCE PROTEIN NORA"/>
    <property type="match status" value="1"/>
</dbReference>
<dbReference type="Gene3D" id="1.20.1250.20">
    <property type="entry name" value="MFS general substrate transporter like domains"/>
    <property type="match status" value="1"/>
</dbReference>
<dbReference type="InterPro" id="IPR020846">
    <property type="entry name" value="MFS_dom"/>
</dbReference>
<dbReference type="EMBL" id="SNRY01000193">
    <property type="protein sequence ID" value="KAA6344952.1"/>
    <property type="molecule type" value="Genomic_DNA"/>
</dbReference>
<dbReference type="InterPro" id="IPR011701">
    <property type="entry name" value="MFS"/>
</dbReference>
<evidence type="ECO:0000256" key="1">
    <source>
        <dbReference type="SAM" id="Phobius"/>
    </source>
</evidence>
<feature type="transmembrane region" description="Helical" evidence="1">
    <location>
        <begin position="187"/>
        <end position="206"/>
    </location>
</feature>
<feature type="transmembrane region" description="Helical" evidence="1">
    <location>
        <begin position="56"/>
        <end position="75"/>
    </location>
</feature>
<organism evidence="3">
    <name type="scientific">termite gut metagenome</name>
    <dbReference type="NCBI Taxonomy" id="433724"/>
    <lineage>
        <taxon>unclassified sequences</taxon>
        <taxon>metagenomes</taxon>
        <taxon>organismal metagenomes</taxon>
    </lineage>
</organism>
<feature type="domain" description="Major facilitator superfamily (MFS) profile" evidence="2">
    <location>
        <begin position="1"/>
        <end position="372"/>
    </location>
</feature>
<protein>
    <recommendedName>
        <fullName evidence="2">Major facilitator superfamily (MFS) profile domain-containing protein</fullName>
    </recommendedName>
</protein>